<comment type="caution">
    <text evidence="1">The sequence shown here is derived from an EMBL/GenBank/DDBJ whole genome shotgun (WGS) entry which is preliminary data.</text>
</comment>
<sequence>KNFVRVVNRGMCPNRLGNRNCLYTALMRNQISYLRNRTSTLRLSTRHEITSLLSFASLGYGPRADENDFFAKAVNPYGNSRLQQSQFHLAGNRTLHTAALNPIRPPLCHWEICPGGKCCQEFPLLEKERQNFLRVINKSCTI</sequence>
<reference evidence="1 2" key="1">
    <citation type="submission" date="2019-12" db="EMBL/GenBank/DDBJ databases">
        <authorList>
            <person name="Alioto T."/>
            <person name="Alioto T."/>
            <person name="Gomez Garrido J."/>
        </authorList>
    </citation>
    <scope>NUCLEOTIDE SEQUENCE [LARGE SCALE GENOMIC DNA]</scope>
</reference>
<accession>A0A8S0RZ23</accession>
<protein>
    <submittedName>
        <fullName evidence="1">Uncharacterized protein</fullName>
    </submittedName>
</protein>
<gene>
    <name evidence="1" type="ORF">OLEA9_A109720</name>
</gene>
<organism evidence="1 2">
    <name type="scientific">Olea europaea subsp. europaea</name>
    <dbReference type="NCBI Taxonomy" id="158383"/>
    <lineage>
        <taxon>Eukaryota</taxon>
        <taxon>Viridiplantae</taxon>
        <taxon>Streptophyta</taxon>
        <taxon>Embryophyta</taxon>
        <taxon>Tracheophyta</taxon>
        <taxon>Spermatophyta</taxon>
        <taxon>Magnoliopsida</taxon>
        <taxon>eudicotyledons</taxon>
        <taxon>Gunneridae</taxon>
        <taxon>Pentapetalae</taxon>
        <taxon>asterids</taxon>
        <taxon>lamiids</taxon>
        <taxon>Lamiales</taxon>
        <taxon>Oleaceae</taxon>
        <taxon>Oleeae</taxon>
        <taxon>Olea</taxon>
    </lineage>
</organism>
<evidence type="ECO:0000313" key="2">
    <source>
        <dbReference type="Proteomes" id="UP000594638"/>
    </source>
</evidence>
<dbReference type="EMBL" id="CACTIH010003769">
    <property type="protein sequence ID" value="CAA2984554.1"/>
    <property type="molecule type" value="Genomic_DNA"/>
</dbReference>
<dbReference type="Gramene" id="OE9A109720T1">
    <property type="protein sequence ID" value="OE9A109720C1"/>
    <property type="gene ID" value="OE9A109720"/>
</dbReference>
<name>A0A8S0RZ23_OLEEU</name>
<dbReference type="Proteomes" id="UP000594638">
    <property type="component" value="Unassembled WGS sequence"/>
</dbReference>
<dbReference type="AlphaFoldDB" id="A0A8S0RZ23"/>
<feature type="non-terminal residue" evidence="1">
    <location>
        <position position="1"/>
    </location>
</feature>
<keyword evidence="2" id="KW-1185">Reference proteome</keyword>
<feature type="non-terminal residue" evidence="1">
    <location>
        <position position="142"/>
    </location>
</feature>
<proteinExistence type="predicted"/>
<evidence type="ECO:0000313" key="1">
    <source>
        <dbReference type="EMBL" id="CAA2984554.1"/>
    </source>
</evidence>